<evidence type="ECO:0000313" key="2">
    <source>
        <dbReference type="EMBL" id="GBO23518.1"/>
    </source>
</evidence>
<reference evidence="2 3" key="1">
    <citation type="journal article" date="2019" name="Sci. Rep.">
        <title>Orb-weaving spider Araneus ventricosus genome elucidates the spidroin gene catalogue.</title>
        <authorList>
            <person name="Kono N."/>
            <person name="Nakamura H."/>
            <person name="Ohtoshi R."/>
            <person name="Moran D.A.P."/>
            <person name="Shinohara A."/>
            <person name="Yoshida Y."/>
            <person name="Fujiwara M."/>
            <person name="Mori M."/>
            <person name="Tomita M."/>
            <person name="Arakawa K."/>
        </authorList>
    </citation>
    <scope>NUCLEOTIDE SEQUENCE [LARGE SCALE GENOMIC DNA]</scope>
</reference>
<dbReference type="Proteomes" id="UP000499080">
    <property type="component" value="Unassembled WGS sequence"/>
</dbReference>
<organism evidence="2 3">
    <name type="scientific">Araneus ventricosus</name>
    <name type="common">Orbweaver spider</name>
    <name type="synonym">Epeira ventricosa</name>
    <dbReference type="NCBI Taxonomy" id="182803"/>
    <lineage>
        <taxon>Eukaryota</taxon>
        <taxon>Metazoa</taxon>
        <taxon>Ecdysozoa</taxon>
        <taxon>Arthropoda</taxon>
        <taxon>Chelicerata</taxon>
        <taxon>Arachnida</taxon>
        <taxon>Araneae</taxon>
        <taxon>Araneomorphae</taxon>
        <taxon>Entelegynae</taxon>
        <taxon>Araneoidea</taxon>
        <taxon>Araneidae</taxon>
        <taxon>Araneus</taxon>
    </lineage>
</organism>
<dbReference type="AlphaFoldDB" id="A0A4Y2VGB7"/>
<feature type="compositionally biased region" description="Basic and acidic residues" evidence="1">
    <location>
        <begin position="11"/>
        <end position="27"/>
    </location>
</feature>
<feature type="region of interest" description="Disordered" evidence="1">
    <location>
        <begin position="1"/>
        <end position="32"/>
    </location>
</feature>
<keyword evidence="3" id="KW-1185">Reference proteome</keyword>
<feature type="compositionally biased region" description="Acidic residues" evidence="1">
    <location>
        <begin position="1"/>
        <end position="10"/>
    </location>
</feature>
<protein>
    <submittedName>
        <fullName evidence="2">Uncharacterized protein</fullName>
    </submittedName>
</protein>
<proteinExistence type="predicted"/>
<evidence type="ECO:0000256" key="1">
    <source>
        <dbReference type="SAM" id="MobiDB-lite"/>
    </source>
</evidence>
<sequence>MLESDDDDPEYERQVDDRGALENKQKPEAVMLNSRNRIDQVRGWIVTMARTHQEDEQQAGDSLRLIMYLINRNSETDDVK</sequence>
<evidence type="ECO:0000313" key="3">
    <source>
        <dbReference type="Proteomes" id="UP000499080"/>
    </source>
</evidence>
<comment type="caution">
    <text evidence="2">The sequence shown here is derived from an EMBL/GenBank/DDBJ whole genome shotgun (WGS) entry which is preliminary data.</text>
</comment>
<accession>A0A4Y2VGB7</accession>
<gene>
    <name evidence="2" type="ORF">AVEN_31118_1</name>
</gene>
<dbReference type="EMBL" id="BGPR01046570">
    <property type="protein sequence ID" value="GBO23518.1"/>
    <property type="molecule type" value="Genomic_DNA"/>
</dbReference>
<name>A0A4Y2VGB7_ARAVE</name>